<dbReference type="PROSITE" id="PS50048">
    <property type="entry name" value="ZN2_CY6_FUNGAL_2"/>
    <property type="match status" value="1"/>
</dbReference>
<comment type="caution">
    <text evidence="8">The sequence shown here is derived from an EMBL/GenBank/DDBJ whole genome shotgun (WGS) entry which is preliminary data.</text>
</comment>
<dbReference type="InterPro" id="IPR036864">
    <property type="entry name" value="Zn2-C6_fun-type_DNA-bd_sf"/>
</dbReference>
<feature type="compositionally biased region" description="Low complexity" evidence="6">
    <location>
        <begin position="72"/>
        <end position="94"/>
    </location>
</feature>
<dbReference type="GO" id="GO:0008270">
    <property type="term" value="F:zinc ion binding"/>
    <property type="evidence" value="ECO:0007669"/>
    <property type="project" value="InterPro"/>
</dbReference>
<dbReference type="Pfam" id="PF00172">
    <property type="entry name" value="Zn_clus"/>
    <property type="match status" value="1"/>
</dbReference>
<feature type="region of interest" description="Disordered" evidence="6">
    <location>
        <begin position="289"/>
        <end position="324"/>
    </location>
</feature>
<feature type="compositionally biased region" description="Polar residues" evidence="6">
    <location>
        <begin position="366"/>
        <end position="382"/>
    </location>
</feature>
<feature type="compositionally biased region" description="Low complexity" evidence="6">
    <location>
        <begin position="292"/>
        <end position="301"/>
    </location>
</feature>
<dbReference type="AlphaFoldDB" id="A0A8H3G1D9"/>
<accession>A0A8H3G1D9</accession>
<dbReference type="CDD" id="cd00067">
    <property type="entry name" value="GAL4"/>
    <property type="match status" value="1"/>
</dbReference>
<dbReference type="InterPro" id="IPR001138">
    <property type="entry name" value="Zn2Cys6_DnaBD"/>
</dbReference>
<dbReference type="PANTHER" id="PTHR47660">
    <property type="entry name" value="TRANSCRIPTION FACTOR WITH C2H2 AND ZN(2)-CYS(6) DNA BINDING DOMAIN (EUROFUNG)-RELATED-RELATED"/>
    <property type="match status" value="1"/>
</dbReference>
<keyword evidence="4" id="KW-0804">Transcription</keyword>
<dbReference type="GO" id="GO:0000981">
    <property type="term" value="F:DNA-binding transcription factor activity, RNA polymerase II-specific"/>
    <property type="evidence" value="ECO:0007669"/>
    <property type="project" value="InterPro"/>
</dbReference>
<dbReference type="OrthoDB" id="2328572at2759"/>
<protein>
    <recommendedName>
        <fullName evidence="7">Zn(2)-C6 fungal-type domain-containing protein</fullName>
    </recommendedName>
</protein>
<feature type="domain" description="Zn(2)-C6 fungal-type" evidence="7">
    <location>
        <begin position="23"/>
        <end position="53"/>
    </location>
</feature>
<feature type="compositionally biased region" description="Polar residues" evidence="6">
    <location>
        <begin position="302"/>
        <end position="317"/>
    </location>
</feature>
<keyword evidence="5" id="KW-0539">Nucleus</keyword>
<evidence type="ECO:0000313" key="8">
    <source>
        <dbReference type="EMBL" id="CAF9934456.1"/>
    </source>
</evidence>
<dbReference type="SMART" id="SM00066">
    <property type="entry name" value="GAL4"/>
    <property type="match status" value="1"/>
</dbReference>
<evidence type="ECO:0000313" key="9">
    <source>
        <dbReference type="Proteomes" id="UP000664521"/>
    </source>
</evidence>
<feature type="region of interest" description="Disordered" evidence="6">
    <location>
        <begin position="60"/>
        <end position="125"/>
    </location>
</feature>
<keyword evidence="9" id="KW-1185">Reference proteome</keyword>
<feature type="compositionally biased region" description="Polar residues" evidence="6">
    <location>
        <begin position="99"/>
        <end position="112"/>
    </location>
</feature>
<name>A0A8H3G1D9_9LECA</name>
<evidence type="ECO:0000256" key="4">
    <source>
        <dbReference type="ARBA" id="ARBA00023163"/>
    </source>
</evidence>
<dbReference type="Gene3D" id="4.10.240.10">
    <property type="entry name" value="Zn(2)-C6 fungal-type DNA-binding domain"/>
    <property type="match status" value="1"/>
</dbReference>
<evidence type="ECO:0000256" key="1">
    <source>
        <dbReference type="ARBA" id="ARBA00022723"/>
    </source>
</evidence>
<keyword evidence="2" id="KW-0862">Zinc</keyword>
<gene>
    <name evidence="8" type="ORF">HETSPECPRED_009226</name>
</gene>
<dbReference type="PRINTS" id="PR00755">
    <property type="entry name" value="AFLATOXINBRP"/>
</dbReference>
<feature type="region of interest" description="Disordered" evidence="6">
    <location>
        <begin position="366"/>
        <end position="385"/>
    </location>
</feature>
<organism evidence="8 9">
    <name type="scientific">Heterodermia speciosa</name>
    <dbReference type="NCBI Taxonomy" id="116794"/>
    <lineage>
        <taxon>Eukaryota</taxon>
        <taxon>Fungi</taxon>
        <taxon>Dikarya</taxon>
        <taxon>Ascomycota</taxon>
        <taxon>Pezizomycotina</taxon>
        <taxon>Lecanoromycetes</taxon>
        <taxon>OSLEUM clade</taxon>
        <taxon>Lecanoromycetidae</taxon>
        <taxon>Caliciales</taxon>
        <taxon>Physciaceae</taxon>
        <taxon>Heterodermia</taxon>
    </lineage>
</organism>
<evidence type="ECO:0000256" key="5">
    <source>
        <dbReference type="ARBA" id="ARBA00023242"/>
    </source>
</evidence>
<keyword evidence="1" id="KW-0479">Metal-binding</keyword>
<evidence type="ECO:0000256" key="2">
    <source>
        <dbReference type="ARBA" id="ARBA00022833"/>
    </source>
</evidence>
<proteinExistence type="predicted"/>
<dbReference type="Proteomes" id="UP000664521">
    <property type="component" value="Unassembled WGS sequence"/>
</dbReference>
<evidence type="ECO:0000259" key="7">
    <source>
        <dbReference type="PROSITE" id="PS50048"/>
    </source>
</evidence>
<evidence type="ECO:0000256" key="6">
    <source>
        <dbReference type="SAM" id="MobiDB-lite"/>
    </source>
</evidence>
<evidence type="ECO:0000256" key="3">
    <source>
        <dbReference type="ARBA" id="ARBA00023015"/>
    </source>
</evidence>
<reference evidence="8" key="1">
    <citation type="submission" date="2021-03" db="EMBL/GenBank/DDBJ databases">
        <authorList>
            <person name="Tagirdzhanova G."/>
        </authorList>
    </citation>
    <scope>NUCLEOTIDE SEQUENCE</scope>
</reference>
<dbReference type="EMBL" id="CAJPDS010000075">
    <property type="protein sequence ID" value="CAF9934456.1"/>
    <property type="molecule type" value="Genomic_DNA"/>
</dbReference>
<dbReference type="SUPFAM" id="SSF57701">
    <property type="entry name" value="Zn2/Cys6 DNA-binding domain"/>
    <property type="match status" value="1"/>
</dbReference>
<keyword evidence="3" id="KW-0805">Transcription regulation</keyword>
<sequence length="424" mass="45473">MSDITNYQTTSFVDGKVAKLRASCDACNESKVRCSQAKPNCARCEKQGITCVYGLSRRSHKNAPRIRESHPVSESSSSPSIDSSIVSSSSILSQDHSDTTSITNPSLASTLSPDKLTHGSIRAGPGASTAFQNDLATGPDNSFLLSLNQMPDFSMFGSQLMNSDDSTTNLMSALDPMDDISMAGNDLFSQCLSLPSPDSTGGGFTHDGASSISEIQDDGRRSERPTCSCVSRVIKQLVSMPLGFGDETASFDSQLSQLRQAINVSEDCINLTISILVGHVIQGFESTLGKVSSSSSRSPSSNPEDTPHISSGSSGQKTPKKNLTHPRLSWGVLQIDPDEEDELKQHMWLLQFRKLQRVLMQLNNASTGQSRNAQQAGSSSGEDSAHLMASQCIHTWLAQRADVVKDKYQAKNSARAKSSGGVLK</sequence>